<keyword evidence="6" id="KW-0732">Signal</keyword>
<sequence length="1444" mass="161547">RRVLQEYYGLNPFHESILRSDFKAEKSPKSNSRRSSNFGNSNLNNFLIQRSLRYLHVEGLDSHVALLAALERKTDKQTDNDDDGDNLGSRWHYKAKCNKSNASLPLVNHSLIGCAQAHQHLDRTSRAHGAYRVVGWNSENHQCKQASSQAPMMSQRLSDYFLLVLVTLSLMMSAMSVSASVSSPRYQQHTNLRPQAAIADEFAYSQVANSKRQTITRSYNRPSPETLSSPSLVRQSSGSSSGSNSASSLGAPSKHSSNNNNATNQQYQHIISLHEAPFSGSSSVAQASSNHEQAQLDITGTTTHAGATTNNAIYRDYSLIELSVRTSAERAYVEQLHANVTRDALRTDAYSYGDIDFWAFRSVAPSGGNPVAAHRAQPTGSSTGGATASSSAGKVNEQQQQLQQEEQVDILVSARSKSAVLAQLDARRIKYRIKLDDVQAKVDEQSGQLEARNEWTRHSGNDTMFFEQYQRLAEISQYLDSLVERNREIAAVQIIGRSSQGRYLRVLKLGYRAGTGPSTGAGASTSVSAAGSEIRKPAIWLDGGTHAREWISPATLLYIAHRLTDNHQRCQLAKHFKSNDAQNNNNTQRSDVVSAAAQASLIDFASANGSRTARNANVQPPTTGTNVDARENLFDNLVSSLDCNEQVEQMLHKYDFYLMPVLNPDGYEYSHTHNRLWRKTRSVSSHPLYRHFCLGADPNRNYDARHLSSGSSSHPCSQTYAGTVAFTEPETRHQSNFVYSLRGSMKMFISLHSYSQMILLPYSHSLHLPDDYADLERVGLAGARAIEESGYGTRYKVGASASILYTASGTASDWAYEKAHIKYSYTIELRDTGTHGFLLPRSQIIPTGQETFNGLVAMIETMEKIEANNQQRQQQQVSARSPPADVADDVGVDDDASASTLDAAPGEPLLEPTANHDIDSNDTQTSQTTNENEHKYSHHHHHHPVSEAPEVLRDIELVVGDTYVREQHPREPSRELESVEAAKDQSAPLSSEYRREPLDAPEQEQQQKIRIPSRSASRLDKAKTNSATSKVAKSTHHIMKLISSLVLAAAIISSSSFINSDYRYVQYVKRTLMIYWIKPYVYDWTKLYYDPTIIRYLNNNDDQHDISIQASSPSDCYLEIMQDRHHCDSCDMLLAFTNQQPVEVLYEVPVDFAHQRWTTSHEPYVLDGQLNRQFIAEWKVKREINSLAALLNFYLTPHGQINDTRVTISSSSLSSPPLSGQVCMMSTNIGPPCQSLQCLAKQQQQARRHNSNDDDALFRRRNHGLAGSSWFVSWENCEHDTKKHSRMLYDIDSIYWLPYMGEFTLSSWLVVTQSHPFNCNRATHNSYWQEVMLQAPSTTALMVQIHGHSRVKLLHNQNSNFRCHSTIIKFDLSPNQIPLLLIYTVFILSVVLFMLLVLLLFWPTCCCWDKDATTDATTGLDTDDAVTDVADDADDDVKILLLLA</sequence>
<feature type="region of interest" description="Disordered" evidence="12">
    <location>
        <begin position="368"/>
        <end position="400"/>
    </location>
</feature>
<reference evidence="15 16" key="1">
    <citation type="submission" date="2020-10" db="EMBL/GenBank/DDBJ databases">
        <authorList>
            <person name="Klimov P.B."/>
            <person name="Dyachkov S.M."/>
            <person name="Chetverikov P.E."/>
        </authorList>
    </citation>
    <scope>NUCLEOTIDE SEQUENCE [LARGE SCALE GENOMIC DNA]</scope>
    <source>
        <strain evidence="15">BMOC 18-1129-001#AD2665</strain>
        <tissue evidence="15">Entire mites</tissue>
    </source>
</reference>
<evidence type="ECO:0000256" key="8">
    <source>
        <dbReference type="ARBA" id="ARBA00022833"/>
    </source>
</evidence>
<comment type="cofactor">
    <cofactor evidence="1">
        <name>Zn(2+)</name>
        <dbReference type="ChEBI" id="CHEBI:29105"/>
    </cofactor>
</comment>
<dbReference type="InterPro" id="IPR057247">
    <property type="entry name" value="CARBOXYPEPT_ZN_2"/>
</dbReference>
<dbReference type="CDD" id="cd03860">
    <property type="entry name" value="M14_CP_A-B_like"/>
    <property type="match status" value="1"/>
</dbReference>
<evidence type="ECO:0000256" key="3">
    <source>
        <dbReference type="ARBA" id="ARBA00022645"/>
    </source>
</evidence>
<dbReference type="PROSITE" id="PS00133">
    <property type="entry name" value="CARBOXYPEPT_ZN_2"/>
    <property type="match status" value="1"/>
</dbReference>
<evidence type="ECO:0000256" key="6">
    <source>
        <dbReference type="ARBA" id="ARBA00022729"/>
    </source>
</evidence>
<dbReference type="Pfam" id="PF02244">
    <property type="entry name" value="Propep_M14"/>
    <property type="match status" value="1"/>
</dbReference>
<organism evidence="15 16">
    <name type="scientific">Fragariocoptes setiger</name>
    <dbReference type="NCBI Taxonomy" id="1670756"/>
    <lineage>
        <taxon>Eukaryota</taxon>
        <taxon>Metazoa</taxon>
        <taxon>Ecdysozoa</taxon>
        <taxon>Arthropoda</taxon>
        <taxon>Chelicerata</taxon>
        <taxon>Arachnida</taxon>
        <taxon>Acari</taxon>
        <taxon>Acariformes</taxon>
        <taxon>Trombidiformes</taxon>
        <taxon>Prostigmata</taxon>
        <taxon>Eupodina</taxon>
        <taxon>Eriophyoidea</taxon>
        <taxon>Phytoptidae</taxon>
        <taxon>Fragariocoptes</taxon>
    </lineage>
</organism>
<dbReference type="EMBL" id="JAIFTH010000655">
    <property type="protein sequence ID" value="KAG9509131.1"/>
    <property type="molecule type" value="Genomic_DNA"/>
</dbReference>
<dbReference type="SUPFAM" id="SSF53187">
    <property type="entry name" value="Zn-dependent exopeptidases"/>
    <property type="match status" value="2"/>
</dbReference>
<evidence type="ECO:0000259" key="14">
    <source>
        <dbReference type="PROSITE" id="PS52035"/>
    </source>
</evidence>
<evidence type="ECO:0000313" key="15">
    <source>
        <dbReference type="EMBL" id="KAG9509131.1"/>
    </source>
</evidence>
<feature type="compositionally biased region" description="Acidic residues" evidence="12">
    <location>
        <begin position="886"/>
        <end position="896"/>
    </location>
</feature>
<feature type="domain" description="Peptidase M14" evidence="14">
    <location>
        <begin position="468"/>
        <end position="862"/>
    </location>
</feature>
<dbReference type="InterPro" id="IPR057246">
    <property type="entry name" value="CARBOXYPEPT_ZN_1"/>
</dbReference>
<dbReference type="PANTHER" id="PTHR11705:SF91">
    <property type="entry name" value="FI01817P-RELATED"/>
    <property type="match status" value="1"/>
</dbReference>
<keyword evidence="13" id="KW-1133">Transmembrane helix</keyword>
<accession>A0ABQ7S6U6</accession>
<feature type="compositionally biased region" description="Low complexity" evidence="12">
    <location>
        <begin position="227"/>
        <end position="253"/>
    </location>
</feature>
<evidence type="ECO:0000256" key="9">
    <source>
        <dbReference type="ARBA" id="ARBA00023049"/>
    </source>
</evidence>
<dbReference type="PRINTS" id="PR00765">
    <property type="entry name" value="CRBOXYPTASEA"/>
</dbReference>
<feature type="non-terminal residue" evidence="15">
    <location>
        <position position="1"/>
    </location>
</feature>
<evidence type="ECO:0000256" key="10">
    <source>
        <dbReference type="ARBA" id="ARBA00023157"/>
    </source>
</evidence>
<keyword evidence="9" id="KW-0482">Metalloprotease</keyword>
<dbReference type="SUPFAM" id="SSF54897">
    <property type="entry name" value="Protease propeptides/inhibitors"/>
    <property type="match status" value="1"/>
</dbReference>
<feature type="active site" description="Proton donor/acceptor" evidence="11">
    <location>
        <position position="828"/>
    </location>
</feature>
<feature type="compositionally biased region" description="Polar residues" evidence="12">
    <location>
        <begin position="213"/>
        <end position="226"/>
    </location>
</feature>
<evidence type="ECO:0000313" key="16">
    <source>
        <dbReference type="Proteomes" id="UP000825002"/>
    </source>
</evidence>
<dbReference type="PROSITE" id="PS52035">
    <property type="entry name" value="PEPTIDASE_M14"/>
    <property type="match status" value="1"/>
</dbReference>
<dbReference type="InterPro" id="IPR000834">
    <property type="entry name" value="Peptidase_M14"/>
</dbReference>
<evidence type="ECO:0000256" key="11">
    <source>
        <dbReference type="PROSITE-ProRule" id="PRU01379"/>
    </source>
</evidence>
<dbReference type="Gene3D" id="3.40.630.10">
    <property type="entry name" value="Zn peptidases"/>
    <property type="match status" value="2"/>
</dbReference>
<evidence type="ECO:0000256" key="12">
    <source>
        <dbReference type="SAM" id="MobiDB-lite"/>
    </source>
</evidence>
<comment type="caution">
    <text evidence="15">The sequence shown here is derived from an EMBL/GenBank/DDBJ whole genome shotgun (WGS) entry which is preliminary data.</text>
</comment>
<dbReference type="SMART" id="SM00631">
    <property type="entry name" value="Zn_pept"/>
    <property type="match status" value="1"/>
</dbReference>
<evidence type="ECO:0000256" key="13">
    <source>
        <dbReference type="SAM" id="Phobius"/>
    </source>
</evidence>
<proteinExistence type="inferred from homology"/>
<feature type="region of interest" description="Disordered" evidence="12">
    <location>
        <begin position="965"/>
        <end position="1031"/>
    </location>
</feature>
<keyword evidence="16" id="KW-1185">Reference proteome</keyword>
<dbReference type="InterPro" id="IPR003146">
    <property type="entry name" value="M14A_act_pep"/>
</dbReference>
<evidence type="ECO:0000256" key="5">
    <source>
        <dbReference type="ARBA" id="ARBA00022723"/>
    </source>
</evidence>
<keyword evidence="10" id="KW-1015">Disulfide bond</keyword>
<keyword evidence="5" id="KW-0479">Metal-binding</keyword>
<keyword evidence="8" id="KW-0862">Zinc</keyword>
<feature type="compositionally biased region" description="Basic and acidic residues" evidence="12">
    <location>
        <begin position="965"/>
        <end position="983"/>
    </location>
</feature>
<evidence type="ECO:0000256" key="2">
    <source>
        <dbReference type="ARBA" id="ARBA00005988"/>
    </source>
</evidence>
<feature type="region of interest" description="Disordered" evidence="12">
    <location>
        <begin position="867"/>
        <end position="950"/>
    </location>
</feature>
<evidence type="ECO:0000256" key="7">
    <source>
        <dbReference type="ARBA" id="ARBA00022801"/>
    </source>
</evidence>
<protein>
    <recommendedName>
        <fullName evidence="14">Peptidase M14 domain-containing protein</fullName>
    </recommendedName>
</protein>
<feature type="transmembrane region" description="Helical" evidence="13">
    <location>
        <begin position="160"/>
        <end position="181"/>
    </location>
</feature>
<feature type="compositionally biased region" description="Low complexity" evidence="12">
    <location>
        <begin position="379"/>
        <end position="400"/>
    </location>
</feature>
<feature type="compositionally biased region" description="Polar residues" evidence="12">
    <location>
        <begin position="921"/>
        <end position="930"/>
    </location>
</feature>
<dbReference type="PANTHER" id="PTHR11705">
    <property type="entry name" value="PROTEASE FAMILY M14 CARBOXYPEPTIDASE A,B"/>
    <property type="match status" value="1"/>
</dbReference>
<evidence type="ECO:0000256" key="4">
    <source>
        <dbReference type="ARBA" id="ARBA00022670"/>
    </source>
</evidence>
<dbReference type="PROSITE" id="PS00132">
    <property type="entry name" value="CARBOXYPEPT_ZN_1"/>
    <property type="match status" value="1"/>
</dbReference>
<keyword evidence="4" id="KW-0645">Protease</keyword>
<dbReference type="Proteomes" id="UP000825002">
    <property type="component" value="Unassembled WGS sequence"/>
</dbReference>
<keyword evidence="7" id="KW-0378">Hydrolase</keyword>
<feature type="transmembrane region" description="Helical" evidence="13">
    <location>
        <begin position="1379"/>
        <end position="1402"/>
    </location>
</feature>
<evidence type="ECO:0000256" key="1">
    <source>
        <dbReference type="ARBA" id="ARBA00001947"/>
    </source>
</evidence>
<keyword evidence="3" id="KW-0121">Carboxypeptidase</keyword>
<dbReference type="Gene3D" id="3.30.70.340">
    <property type="entry name" value="Metallocarboxypeptidase-like"/>
    <property type="match status" value="1"/>
</dbReference>
<keyword evidence="13" id="KW-0812">Transmembrane</keyword>
<dbReference type="InterPro" id="IPR036990">
    <property type="entry name" value="M14A-like_propep"/>
</dbReference>
<dbReference type="Pfam" id="PF00246">
    <property type="entry name" value="Peptidase_M14"/>
    <property type="match status" value="2"/>
</dbReference>
<keyword evidence="13" id="KW-0472">Membrane</keyword>
<name>A0ABQ7S6U6_9ACAR</name>
<comment type="similarity">
    <text evidence="2 11">Belongs to the peptidase M14 family.</text>
</comment>
<feature type="region of interest" description="Disordered" evidence="12">
    <location>
        <begin position="213"/>
        <end position="262"/>
    </location>
</feature>
<gene>
    <name evidence="15" type="ORF">GZH46_02358</name>
</gene>